<name>A0A5B7GIL0_PORTR</name>
<proteinExistence type="predicted"/>
<organism evidence="1 2">
    <name type="scientific">Portunus trituberculatus</name>
    <name type="common">Swimming crab</name>
    <name type="synonym">Neptunus trituberculatus</name>
    <dbReference type="NCBI Taxonomy" id="210409"/>
    <lineage>
        <taxon>Eukaryota</taxon>
        <taxon>Metazoa</taxon>
        <taxon>Ecdysozoa</taxon>
        <taxon>Arthropoda</taxon>
        <taxon>Crustacea</taxon>
        <taxon>Multicrustacea</taxon>
        <taxon>Malacostraca</taxon>
        <taxon>Eumalacostraca</taxon>
        <taxon>Eucarida</taxon>
        <taxon>Decapoda</taxon>
        <taxon>Pleocyemata</taxon>
        <taxon>Brachyura</taxon>
        <taxon>Eubrachyura</taxon>
        <taxon>Portunoidea</taxon>
        <taxon>Portunidae</taxon>
        <taxon>Portuninae</taxon>
        <taxon>Portunus</taxon>
    </lineage>
</organism>
<gene>
    <name evidence="1" type="ORF">E2C01_050834</name>
</gene>
<reference evidence="1 2" key="1">
    <citation type="submission" date="2019-05" db="EMBL/GenBank/DDBJ databases">
        <title>Another draft genome of Portunus trituberculatus and its Hox gene families provides insights of decapod evolution.</title>
        <authorList>
            <person name="Jeong J.-H."/>
            <person name="Song I."/>
            <person name="Kim S."/>
            <person name="Choi T."/>
            <person name="Kim D."/>
            <person name="Ryu S."/>
            <person name="Kim W."/>
        </authorList>
    </citation>
    <scope>NUCLEOTIDE SEQUENCE [LARGE SCALE GENOMIC DNA]</scope>
    <source>
        <tissue evidence="1">Muscle</tissue>
    </source>
</reference>
<keyword evidence="2" id="KW-1185">Reference proteome</keyword>
<protein>
    <submittedName>
        <fullName evidence="1">Uncharacterized protein</fullName>
    </submittedName>
</protein>
<dbReference type="AlphaFoldDB" id="A0A5B7GIL0"/>
<comment type="caution">
    <text evidence="1">The sequence shown here is derived from an EMBL/GenBank/DDBJ whole genome shotgun (WGS) entry which is preliminary data.</text>
</comment>
<sequence length="133" mass="17175">MRRVEQRPRDPVALFCPPGCGQKREGEFGYSSPRPAAALLASPPSLKGWRHRCDSENRATYMLLHITATPTIASIDYNPNNHYYYHYYHYHYYYYYCYYYYYYYYYCYYYYYYYYYYYCYYYYYYYYFYYYNY</sequence>
<evidence type="ECO:0000313" key="1">
    <source>
        <dbReference type="EMBL" id="MPC56868.1"/>
    </source>
</evidence>
<dbReference type="Proteomes" id="UP000324222">
    <property type="component" value="Unassembled WGS sequence"/>
</dbReference>
<dbReference type="EMBL" id="VSRR010014316">
    <property type="protein sequence ID" value="MPC56868.1"/>
    <property type="molecule type" value="Genomic_DNA"/>
</dbReference>
<evidence type="ECO:0000313" key="2">
    <source>
        <dbReference type="Proteomes" id="UP000324222"/>
    </source>
</evidence>
<accession>A0A5B7GIL0</accession>